<comment type="caution">
    <text evidence="1">The sequence shown here is derived from an EMBL/GenBank/DDBJ whole genome shotgun (WGS) entry which is preliminary data.</text>
</comment>
<name>A0A0W0S6R4_9GAMM</name>
<reference evidence="1 2" key="1">
    <citation type="submission" date="2015-11" db="EMBL/GenBank/DDBJ databases">
        <title>Genomic analysis of 38 Legionella species identifies large and diverse effector repertoires.</title>
        <authorList>
            <person name="Burstein D."/>
            <person name="Amaro F."/>
            <person name="Zusman T."/>
            <person name="Lifshitz Z."/>
            <person name="Cohen O."/>
            <person name="Gilbert J.A."/>
            <person name="Pupko T."/>
            <person name="Shuman H.A."/>
            <person name="Segal G."/>
        </authorList>
    </citation>
    <scope>NUCLEOTIDE SEQUENCE [LARGE SCALE GENOMIC DNA]</scope>
    <source>
        <strain evidence="1 2">ORW</strain>
    </source>
</reference>
<evidence type="ECO:0000313" key="1">
    <source>
        <dbReference type="EMBL" id="KTC79176.1"/>
    </source>
</evidence>
<gene>
    <name evidence="1" type="ORF">Lche_1196</name>
</gene>
<proteinExistence type="predicted"/>
<dbReference type="EMBL" id="LNXW01000013">
    <property type="protein sequence ID" value="KTC79176.1"/>
    <property type="molecule type" value="Genomic_DNA"/>
</dbReference>
<organism evidence="1 2">
    <name type="scientific">Legionella cherrii</name>
    <dbReference type="NCBI Taxonomy" id="28084"/>
    <lineage>
        <taxon>Bacteria</taxon>
        <taxon>Pseudomonadati</taxon>
        <taxon>Pseudomonadota</taxon>
        <taxon>Gammaproteobacteria</taxon>
        <taxon>Legionellales</taxon>
        <taxon>Legionellaceae</taxon>
        <taxon>Legionella</taxon>
    </lineage>
</organism>
<sequence length="59" mass="5965">MPPMIPAVMVPHTGTTLPPEPAIIIPKPAPAKESPTPASASLARPSFFAFSAAVVACIA</sequence>
<accession>A0A0W0S6R4</accession>
<dbReference type="AlphaFoldDB" id="A0A0W0S6R4"/>
<dbReference type="Proteomes" id="UP000054921">
    <property type="component" value="Unassembled WGS sequence"/>
</dbReference>
<evidence type="ECO:0000313" key="2">
    <source>
        <dbReference type="Proteomes" id="UP000054921"/>
    </source>
</evidence>
<protein>
    <submittedName>
        <fullName evidence="1">Uncharacterized protein</fullName>
    </submittedName>
</protein>